<dbReference type="EMBL" id="MAPZ01000033">
    <property type="protein sequence ID" value="OBY09458.1"/>
    <property type="molecule type" value="Genomic_DNA"/>
</dbReference>
<accession>A0A174GYP2</accession>
<reference evidence="1 2" key="1">
    <citation type="submission" date="2016-06" db="EMBL/GenBank/DDBJ databases">
        <authorList>
            <person name="Kjaerup R.B."/>
            <person name="Dalgaard T.S."/>
            <person name="Juul-Madsen H.R."/>
        </authorList>
    </citation>
    <scope>NUCLEOTIDE SEQUENCE [LARGE SCALE GENOMIC DNA]</scope>
    <source>
        <strain evidence="1 2">373-A1</strain>
    </source>
</reference>
<evidence type="ECO:0000313" key="1">
    <source>
        <dbReference type="EMBL" id="OBY09458.1"/>
    </source>
</evidence>
<dbReference type="PANTHER" id="PTHR14136">
    <property type="entry name" value="BTB_POZ DOMAIN-CONTAINING PROTEIN KCTD9"/>
    <property type="match status" value="1"/>
</dbReference>
<dbReference type="InterPro" id="IPR051082">
    <property type="entry name" value="Pentapeptide-BTB/POZ_domain"/>
</dbReference>
<dbReference type="Gene3D" id="2.160.20.80">
    <property type="entry name" value="E3 ubiquitin-protein ligase SopA"/>
    <property type="match status" value="1"/>
</dbReference>
<dbReference type="InterPro" id="IPR001646">
    <property type="entry name" value="5peptide_repeat"/>
</dbReference>
<dbReference type="eggNOG" id="COG1357">
    <property type="taxonomic scope" value="Bacteria"/>
</dbReference>
<dbReference type="OrthoDB" id="1751433at2"/>
<name>A0A174GYP2_9CLOT</name>
<dbReference type="GeneID" id="42776189"/>
<proteinExistence type="predicted"/>
<dbReference type="PANTHER" id="PTHR14136:SF17">
    <property type="entry name" value="BTB_POZ DOMAIN-CONTAINING PROTEIN KCTD9"/>
    <property type="match status" value="1"/>
</dbReference>
<comment type="caution">
    <text evidence="1">The sequence shown here is derived from an EMBL/GenBank/DDBJ whole genome shotgun (WGS) entry which is preliminary data.</text>
</comment>
<dbReference type="AlphaFoldDB" id="A0A174GYP2"/>
<dbReference type="RefSeq" id="WP_027098364.1">
    <property type="nucleotide sequence ID" value="NZ_CABHIH010000001.1"/>
</dbReference>
<organism evidence="1 2">
    <name type="scientific">Clostridium paraputrificum</name>
    <dbReference type="NCBI Taxonomy" id="29363"/>
    <lineage>
        <taxon>Bacteria</taxon>
        <taxon>Bacillati</taxon>
        <taxon>Bacillota</taxon>
        <taxon>Clostridia</taxon>
        <taxon>Eubacteriales</taxon>
        <taxon>Clostridiaceae</taxon>
        <taxon>Clostridium</taxon>
    </lineage>
</organism>
<sequence>MDKNKSKGFHYNKEIKQNKNFMYSDLRRSNCYGTDFTGSNFNFSSFRGAHFKGCNFFSCTFRGAEFIGTNLKKSKFRRAVFENAVFEGVNLGDVDFRDAEFKNVIFVGCDLSSAKSLEYKESEVRVFDEIPELDISKELEEAVLKAMGNEKVKSSRVLDTKDGGINPISIMILLEKFSEKNLISGLNILSDRLDRDFCTLSYITKCIETYGKEGIL</sequence>
<dbReference type="Proteomes" id="UP000092714">
    <property type="component" value="Unassembled WGS sequence"/>
</dbReference>
<protein>
    <recommendedName>
        <fullName evidence="3">Pentapeptide repeats (8 copies)</fullName>
    </recommendedName>
</protein>
<evidence type="ECO:0008006" key="3">
    <source>
        <dbReference type="Google" id="ProtNLM"/>
    </source>
</evidence>
<keyword evidence="2" id="KW-1185">Reference proteome</keyword>
<evidence type="ECO:0000313" key="2">
    <source>
        <dbReference type="Proteomes" id="UP000092714"/>
    </source>
</evidence>
<dbReference type="SUPFAM" id="SSF141571">
    <property type="entry name" value="Pentapeptide repeat-like"/>
    <property type="match status" value="1"/>
</dbReference>
<dbReference type="Pfam" id="PF00805">
    <property type="entry name" value="Pentapeptide"/>
    <property type="match status" value="1"/>
</dbReference>
<gene>
    <name evidence="1" type="ORF">CP373A1_16165</name>
</gene>